<reference evidence="3" key="1">
    <citation type="journal article" date="2023" name="GigaByte">
        <title>Genome assembly of the bearded iris, Iris pallida Lam.</title>
        <authorList>
            <person name="Bruccoleri R.E."/>
            <person name="Oakeley E.J."/>
            <person name="Faust A.M.E."/>
            <person name="Altorfer M."/>
            <person name="Dessus-Babus S."/>
            <person name="Burckhardt D."/>
            <person name="Oertli M."/>
            <person name="Naumann U."/>
            <person name="Petersen F."/>
            <person name="Wong J."/>
        </authorList>
    </citation>
    <scope>NUCLEOTIDE SEQUENCE</scope>
    <source>
        <strain evidence="3">GSM-AAB239-AS_SAM_17_03QT</strain>
    </source>
</reference>
<comment type="caution">
    <text evidence="3">The sequence shown here is derived from an EMBL/GenBank/DDBJ whole genome shotgun (WGS) entry which is preliminary data.</text>
</comment>
<accession>A0AAX6HKK2</accession>
<dbReference type="EMBL" id="JANAVB010008434">
    <property type="protein sequence ID" value="KAJ6841610.1"/>
    <property type="molecule type" value="Genomic_DNA"/>
</dbReference>
<feature type="compositionally biased region" description="Low complexity" evidence="1">
    <location>
        <begin position="65"/>
        <end position="82"/>
    </location>
</feature>
<name>A0AAX6HKK2_IRIPA</name>
<evidence type="ECO:0000313" key="4">
    <source>
        <dbReference type="Proteomes" id="UP001140949"/>
    </source>
</evidence>
<dbReference type="EMBL" id="JANAVB010016199">
    <property type="protein sequence ID" value="KAJ6831914.1"/>
    <property type="molecule type" value="Genomic_DNA"/>
</dbReference>
<evidence type="ECO:0000313" key="3">
    <source>
        <dbReference type="EMBL" id="KAJ6841610.1"/>
    </source>
</evidence>
<evidence type="ECO:0000256" key="1">
    <source>
        <dbReference type="SAM" id="MobiDB-lite"/>
    </source>
</evidence>
<reference evidence="3" key="2">
    <citation type="submission" date="2023-04" db="EMBL/GenBank/DDBJ databases">
        <authorList>
            <person name="Bruccoleri R.E."/>
            <person name="Oakeley E.J."/>
            <person name="Faust A.-M."/>
            <person name="Dessus-Babus S."/>
            <person name="Altorfer M."/>
            <person name="Burckhardt D."/>
            <person name="Oertli M."/>
            <person name="Naumann U."/>
            <person name="Petersen F."/>
            <person name="Wong J."/>
        </authorList>
    </citation>
    <scope>NUCLEOTIDE SEQUENCE</scope>
    <source>
        <strain evidence="3">GSM-AAB239-AS_SAM_17_03QT</strain>
        <tissue evidence="3">Leaf</tissue>
    </source>
</reference>
<sequence length="95" mass="10420">MVLVLMVHKFPRPLIGHASSPSFSSSSSSSSSSCSLLMVLVLNLADDFLTSRWMTASLYLQMSWTSHSSSSSSPSWISRWSSGRQNPPHSWRSAA</sequence>
<evidence type="ECO:0000313" key="2">
    <source>
        <dbReference type="EMBL" id="KAJ6831914.1"/>
    </source>
</evidence>
<keyword evidence="4" id="KW-1185">Reference proteome</keyword>
<proteinExistence type="predicted"/>
<dbReference type="AlphaFoldDB" id="A0AAX6HKK2"/>
<gene>
    <name evidence="3" type="ORF">M6B38_305975</name>
    <name evidence="2" type="ORF">M6B38_343445</name>
</gene>
<dbReference type="Proteomes" id="UP001140949">
    <property type="component" value="Unassembled WGS sequence"/>
</dbReference>
<protein>
    <submittedName>
        <fullName evidence="3">Phosphatidylinositol 4-kinase gamma 4-like</fullName>
    </submittedName>
</protein>
<feature type="region of interest" description="Disordered" evidence="1">
    <location>
        <begin position="65"/>
        <end position="95"/>
    </location>
</feature>
<organism evidence="3 4">
    <name type="scientific">Iris pallida</name>
    <name type="common">Sweet iris</name>
    <dbReference type="NCBI Taxonomy" id="29817"/>
    <lineage>
        <taxon>Eukaryota</taxon>
        <taxon>Viridiplantae</taxon>
        <taxon>Streptophyta</taxon>
        <taxon>Embryophyta</taxon>
        <taxon>Tracheophyta</taxon>
        <taxon>Spermatophyta</taxon>
        <taxon>Magnoliopsida</taxon>
        <taxon>Liliopsida</taxon>
        <taxon>Asparagales</taxon>
        <taxon>Iridaceae</taxon>
        <taxon>Iridoideae</taxon>
        <taxon>Irideae</taxon>
        <taxon>Iris</taxon>
    </lineage>
</organism>